<dbReference type="Proteomes" id="UP000800094">
    <property type="component" value="Unassembled WGS sequence"/>
</dbReference>
<proteinExistence type="predicted"/>
<dbReference type="OrthoDB" id="536881at2759"/>
<keyword evidence="2" id="KW-0472">Membrane</keyword>
<dbReference type="SUPFAM" id="SSF52047">
    <property type="entry name" value="RNI-like"/>
    <property type="match status" value="1"/>
</dbReference>
<dbReference type="Gene3D" id="3.80.20.20">
    <property type="entry name" value="Receptor L-domain"/>
    <property type="match status" value="1"/>
</dbReference>
<dbReference type="EMBL" id="ML987203">
    <property type="protein sequence ID" value="KAF2244141.1"/>
    <property type="molecule type" value="Genomic_DNA"/>
</dbReference>
<dbReference type="SUPFAM" id="SSF52058">
    <property type="entry name" value="L domain-like"/>
    <property type="match status" value="1"/>
</dbReference>
<reference evidence="4" key="1">
    <citation type="journal article" date="2020" name="Stud. Mycol.">
        <title>101 Dothideomycetes genomes: a test case for predicting lifestyles and emergence of pathogens.</title>
        <authorList>
            <person name="Haridas S."/>
            <person name="Albert R."/>
            <person name="Binder M."/>
            <person name="Bloem J."/>
            <person name="Labutti K."/>
            <person name="Salamov A."/>
            <person name="Andreopoulos B."/>
            <person name="Baker S."/>
            <person name="Barry K."/>
            <person name="Bills G."/>
            <person name="Bluhm B."/>
            <person name="Cannon C."/>
            <person name="Castanera R."/>
            <person name="Culley D."/>
            <person name="Daum C."/>
            <person name="Ezra D."/>
            <person name="Gonzalez J."/>
            <person name="Henrissat B."/>
            <person name="Kuo A."/>
            <person name="Liang C."/>
            <person name="Lipzen A."/>
            <person name="Lutzoni F."/>
            <person name="Magnuson J."/>
            <person name="Mondo S."/>
            <person name="Nolan M."/>
            <person name="Ohm R."/>
            <person name="Pangilinan J."/>
            <person name="Park H.-J."/>
            <person name="Ramirez L."/>
            <person name="Alfaro M."/>
            <person name="Sun H."/>
            <person name="Tritt A."/>
            <person name="Yoshinaga Y."/>
            <person name="Zwiers L.-H."/>
            <person name="Turgeon B."/>
            <person name="Goodwin S."/>
            <person name="Spatafora J."/>
            <person name="Crous P."/>
            <person name="Grigoriev I."/>
        </authorList>
    </citation>
    <scope>NUCLEOTIDE SEQUENCE</scope>
    <source>
        <strain evidence="4">CBS 122368</strain>
    </source>
</reference>
<gene>
    <name evidence="4" type="ORF">BU26DRAFT_522845</name>
</gene>
<dbReference type="InterPro" id="IPR036941">
    <property type="entry name" value="Rcpt_L-dom_sf"/>
</dbReference>
<accession>A0A6A6I1D3</accession>
<dbReference type="RefSeq" id="XP_033679145.1">
    <property type="nucleotide sequence ID" value="XM_033829884.1"/>
</dbReference>
<feature type="transmembrane region" description="Helical" evidence="2">
    <location>
        <begin position="326"/>
        <end position="347"/>
    </location>
</feature>
<feature type="region of interest" description="Disordered" evidence="1">
    <location>
        <begin position="284"/>
        <end position="318"/>
    </location>
</feature>
<name>A0A6A6I1D3_9PLEO</name>
<protein>
    <submittedName>
        <fullName evidence="4">Uncharacterized protein</fullName>
    </submittedName>
</protein>
<evidence type="ECO:0000256" key="1">
    <source>
        <dbReference type="SAM" id="MobiDB-lite"/>
    </source>
</evidence>
<feature type="chain" id="PRO_5025358446" evidence="3">
    <location>
        <begin position="22"/>
        <end position="458"/>
    </location>
</feature>
<keyword evidence="2" id="KW-0812">Transmembrane</keyword>
<dbReference type="GeneID" id="54583214"/>
<dbReference type="AlphaFoldDB" id="A0A6A6I1D3"/>
<evidence type="ECO:0000313" key="4">
    <source>
        <dbReference type="EMBL" id="KAF2244141.1"/>
    </source>
</evidence>
<keyword evidence="3" id="KW-0732">Signal</keyword>
<sequence>MKLCIASFVWFVLRLVVLVEGAADCSPASGSLTIKTAQDVSDLTTCTSFTGNIVVAADGPQDIQLDGVTSVSGNIDIENVAKLRSLTSTSLEAVSSFTLNSLPALSTLTFPALKNFSSLKWYNLPSLEQCKIATGAIDGEIQEISIFNTSLKSLDWLTWPIGAALNITSNSNLQSFGIPYSSINANSAYTLTSNPSLASVDVSSLTGIYGGLEISGNAVKTLDFSKLQTIGGFVQLSGDYTNVSMPVLSGINGALSVESTEDITALCSNLAQKRLAGHYDCTPNAQKSASNPTATTSSGAPTATATTPPTPNENSSKSSISNAVKIAIGIATLIITLLFLTAAFFFFRRRSRAKVREIEPSSHRSSSADPFAKSKSAEANAFELEESDYSSNPTSPKELEAPGIRLELANGRTRQEMPAGVMPHELEAWHGRCEMHSPAMSTGSVNSITPLVRHELPA</sequence>
<feature type="signal peptide" evidence="3">
    <location>
        <begin position="1"/>
        <end position="21"/>
    </location>
</feature>
<keyword evidence="5" id="KW-1185">Reference proteome</keyword>
<feature type="region of interest" description="Disordered" evidence="1">
    <location>
        <begin position="356"/>
        <end position="377"/>
    </location>
</feature>
<evidence type="ECO:0000256" key="3">
    <source>
        <dbReference type="SAM" id="SignalP"/>
    </source>
</evidence>
<evidence type="ECO:0000256" key="2">
    <source>
        <dbReference type="SAM" id="Phobius"/>
    </source>
</evidence>
<keyword evidence="2" id="KW-1133">Transmembrane helix</keyword>
<evidence type="ECO:0000313" key="5">
    <source>
        <dbReference type="Proteomes" id="UP000800094"/>
    </source>
</evidence>
<organism evidence="4 5">
    <name type="scientific">Trematosphaeria pertusa</name>
    <dbReference type="NCBI Taxonomy" id="390896"/>
    <lineage>
        <taxon>Eukaryota</taxon>
        <taxon>Fungi</taxon>
        <taxon>Dikarya</taxon>
        <taxon>Ascomycota</taxon>
        <taxon>Pezizomycotina</taxon>
        <taxon>Dothideomycetes</taxon>
        <taxon>Pleosporomycetidae</taxon>
        <taxon>Pleosporales</taxon>
        <taxon>Massarineae</taxon>
        <taxon>Trematosphaeriaceae</taxon>
        <taxon>Trematosphaeria</taxon>
    </lineage>
</organism>
<feature type="compositionally biased region" description="Low complexity" evidence="1">
    <location>
        <begin position="288"/>
        <end position="318"/>
    </location>
</feature>